<dbReference type="Proteomes" id="UP001288320">
    <property type="component" value="Unassembled WGS sequence"/>
</dbReference>
<keyword evidence="6" id="KW-1185">Reference proteome</keyword>
<evidence type="ECO:0000313" key="4">
    <source>
        <dbReference type="EMBL" id="MDY5141024.1"/>
    </source>
</evidence>
<evidence type="ECO:0000313" key="5">
    <source>
        <dbReference type="EMBL" id="MDY5146475.1"/>
    </source>
</evidence>
<dbReference type="InterPro" id="IPR051601">
    <property type="entry name" value="Serine_prot/Carboxylest_S33"/>
</dbReference>
<dbReference type="SUPFAM" id="SSF53474">
    <property type="entry name" value="alpha/beta-Hydrolases"/>
    <property type="match status" value="1"/>
</dbReference>
<dbReference type="PANTHER" id="PTHR43248">
    <property type="entry name" value="2-SUCCINYL-6-HYDROXY-2,4-CYCLOHEXADIENE-1-CARBOXYLATE SYNTHASE"/>
    <property type="match status" value="1"/>
</dbReference>
<evidence type="ECO:0000256" key="2">
    <source>
        <dbReference type="ARBA" id="ARBA00022801"/>
    </source>
</evidence>
<dbReference type="GO" id="GO:0006508">
    <property type="term" value="P:proteolysis"/>
    <property type="evidence" value="ECO:0007669"/>
    <property type="project" value="InterPro"/>
</dbReference>
<dbReference type="PANTHER" id="PTHR43248:SF2">
    <property type="entry name" value="PROLYL AMINOPEPTIDASE"/>
    <property type="match status" value="1"/>
</dbReference>
<dbReference type="AlphaFoldDB" id="A0AAW9HN48"/>
<comment type="caution">
    <text evidence="4">The sequence shown here is derived from an EMBL/GenBank/DDBJ whole genome shotgun (WGS) entry which is preliminary data.</text>
</comment>
<dbReference type="Proteomes" id="UP001284901">
    <property type="component" value="Unassembled WGS sequence"/>
</dbReference>
<dbReference type="PRINTS" id="PR00793">
    <property type="entry name" value="PROAMNOPTASE"/>
</dbReference>
<dbReference type="GeneID" id="92813221"/>
<reference evidence="4 6" key="1">
    <citation type="submission" date="2023-10" db="EMBL/GenBank/DDBJ databases">
        <title>Whole Genome based description of the genera Actinobaculum and Actinotignum reveals a complex phylogenetic relationship within the species included in the genus Actinotignum.</title>
        <authorList>
            <person name="Jensen C.S."/>
            <person name="Dargis R."/>
            <person name="Kemp M."/>
            <person name="Christensen J.J."/>
        </authorList>
    </citation>
    <scope>NUCLEOTIDE SEQUENCE</scope>
    <source>
        <strain evidence="5 6">SLA_B089</strain>
        <strain evidence="4">SLA_B245</strain>
    </source>
</reference>
<organism evidence="4 7">
    <name type="scientific">Actinotignum timonense</name>
    <dbReference type="NCBI Taxonomy" id="1870995"/>
    <lineage>
        <taxon>Bacteria</taxon>
        <taxon>Bacillati</taxon>
        <taxon>Actinomycetota</taxon>
        <taxon>Actinomycetes</taxon>
        <taxon>Actinomycetales</taxon>
        <taxon>Actinomycetaceae</taxon>
        <taxon>Actinotignum</taxon>
    </lineage>
</organism>
<sequence>MSAVTYRFQGYTFIEHRIQVPLDYFGAFTQLAPDDTIAHVPATITVFAREIVRAGREDAPRLVYLEGGPGHAAPRPAGLSGWQDLLLNHYRLVLLDERGTGNSYPLDSLTITAAGSPAAQAALLSCFRQDSIVNDAEHLRRHLQGDEPWSVLGQSFGGFAAVSYLSHAPAGLREVMITGGLPSLDSGPQAVYRQTFPRLAARHRAYFERYPNDEDTAWYIATHLADVEEILPTGERLTPARFRQLGQRLGFTYGFEQLHYLLEDPVWSFRGQRRLRPAFLQRVGEAVSAARAPLYFALQEAIYAQSGTGPLAWAAHRVRGEFPEFAIPALAMGGVGETDLRKEGLGFRFSGESVFPWQFEQDPALLPLRGAANELAFRTSWHDLYRPDVLGGNQVPVAAWIFREDMYVPADLSLETAGRIRGLTALVSNDYQHDALGRDPHTVIDALLEAVHRER</sequence>
<evidence type="ECO:0000313" key="7">
    <source>
        <dbReference type="Proteomes" id="UP001288320"/>
    </source>
</evidence>
<dbReference type="EMBL" id="JAWNFV010000014">
    <property type="protein sequence ID" value="MDY5141024.1"/>
    <property type="molecule type" value="Genomic_DNA"/>
</dbReference>
<dbReference type="GO" id="GO:0004177">
    <property type="term" value="F:aminopeptidase activity"/>
    <property type="evidence" value="ECO:0007669"/>
    <property type="project" value="UniProtKB-EC"/>
</dbReference>
<dbReference type="EMBL" id="JAWNFY010000013">
    <property type="protein sequence ID" value="MDY5146475.1"/>
    <property type="molecule type" value="Genomic_DNA"/>
</dbReference>
<proteinExistence type="inferred from homology"/>
<dbReference type="InterPro" id="IPR002410">
    <property type="entry name" value="Peptidase_S33"/>
</dbReference>
<dbReference type="InterPro" id="IPR000073">
    <property type="entry name" value="AB_hydrolase_1"/>
</dbReference>
<feature type="domain" description="AB hydrolase-1" evidence="3">
    <location>
        <begin position="60"/>
        <end position="218"/>
    </location>
</feature>
<dbReference type="Pfam" id="PF00561">
    <property type="entry name" value="Abhydrolase_1"/>
    <property type="match status" value="1"/>
</dbReference>
<evidence type="ECO:0000256" key="1">
    <source>
        <dbReference type="ARBA" id="ARBA00010088"/>
    </source>
</evidence>
<comment type="similarity">
    <text evidence="1">Belongs to the peptidase S33 family.</text>
</comment>
<name>A0AAW9HN48_9ACTO</name>
<dbReference type="InterPro" id="IPR029058">
    <property type="entry name" value="AB_hydrolase_fold"/>
</dbReference>
<dbReference type="Gene3D" id="3.40.50.1820">
    <property type="entry name" value="alpha/beta hydrolase"/>
    <property type="match status" value="1"/>
</dbReference>
<gene>
    <name evidence="4" type="ORF">R6G74_06840</name>
    <name evidence="5" type="ORF">R6P33_05480</name>
</gene>
<protein>
    <submittedName>
        <fullName evidence="4">Alpha/beta fold hydrolase</fullName>
    </submittedName>
</protein>
<evidence type="ECO:0000259" key="3">
    <source>
        <dbReference type="Pfam" id="PF00561"/>
    </source>
</evidence>
<accession>A0AAW9HN48</accession>
<evidence type="ECO:0000313" key="6">
    <source>
        <dbReference type="Proteomes" id="UP001284901"/>
    </source>
</evidence>
<keyword evidence="2 4" id="KW-0378">Hydrolase</keyword>
<dbReference type="RefSeq" id="WP_087070188.1">
    <property type="nucleotide sequence ID" value="NZ_CAUPFC010000013.1"/>
</dbReference>